<evidence type="ECO:0000256" key="10">
    <source>
        <dbReference type="RuleBase" id="RU363036"/>
    </source>
</evidence>
<comment type="similarity">
    <text evidence="1 10">Belongs to the class-I aminoacyl-tRNA synthetase family.</text>
</comment>
<dbReference type="HOGENOM" id="CLU_032621_2_0_1"/>
<dbReference type="FunFam" id="1.10.240.10:FF:000007">
    <property type="entry name" value="Tryptophan--tRNA ligase"/>
    <property type="match status" value="1"/>
</dbReference>
<reference evidence="11 12" key="1">
    <citation type="journal article" date="2013" name="BMC Genomics">
        <title>Comparative genomics of parasitic silkworm microsporidia reveal an association between genome expansion and host adaptation.</title>
        <authorList>
            <person name="Pan G."/>
            <person name="Xu J."/>
            <person name="Li T."/>
            <person name="Xia Q."/>
            <person name="Liu S.L."/>
            <person name="Zhang G."/>
            <person name="Li S."/>
            <person name="Li C."/>
            <person name="Liu H."/>
            <person name="Yang L."/>
            <person name="Liu T."/>
            <person name="Zhang X."/>
            <person name="Wu Z."/>
            <person name="Fan W."/>
            <person name="Dang X."/>
            <person name="Xiang H."/>
            <person name="Tao M."/>
            <person name="Li Y."/>
            <person name="Hu J."/>
            <person name="Li Z."/>
            <person name="Lin L."/>
            <person name="Luo J."/>
            <person name="Geng L."/>
            <person name="Wang L."/>
            <person name="Long M."/>
            <person name="Wan Y."/>
            <person name="He N."/>
            <person name="Zhang Z."/>
            <person name="Lu C."/>
            <person name="Keeling P.J."/>
            <person name="Wang J."/>
            <person name="Xiang Z."/>
            <person name="Zhou Z."/>
        </authorList>
    </citation>
    <scope>NUCLEOTIDE SEQUENCE [LARGE SCALE GENOMIC DNA]</scope>
    <source>
        <strain evidence="12">CQ1 / CVCC 102059</strain>
    </source>
</reference>
<sequence length="201" mass="23199">MKVFGFTLESNIGQIEFPSKQIAPCFPSSFPFLDKNSFVLIPAGLDQDPYFRLARDKCKILKEQKPSSLYVSLLPDLRGINCKMSASDSSSSIYLTDSPKQIAKKINKYAFTGGQETLEEHKRLGGNTEIDIPYQYLKYFYEDDEELEKLKFKYEKGEISSGEMKMKCIEVITEFVNEYQKVRDSLTEEDIKKFTETIKKK</sequence>
<dbReference type="VEuPathDB" id="MicrosporidiaDB:NBO_696g0002"/>
<dbReference type="OrthoDB" id="10261385at2759"/>
<evidence type="ECO:0000256" key="9">
    <source>
        <dbReference type="ARBA" id="ARBA00049929"/>
    </source>
</evidence>
<dbReference type="SUPFAM" id="SSF52374">
    <property type="entry name" value="Nucleotidylyl transferase"/>
    <property type="match status" value="1"/>
</dbReference>
<accession>R0MCY5</accession>
<dbReference type="InterPro" id="IPR002306">
    <property type="entry name" value="Trp-tRNA-ligase"/>
</dbReference>
<evidence type="ECO:0000256" key="8">
    <source>
        <dbReference type="ARBA" id="ARBA00030268"/>
    </source>
</evidence>
<dbReference type="GO" id="GO:0006436">
    <property type="term" value="P:tryptophanyl-tRNA aminoacylation"/>
    <property type="evidence" value="ECO:0007669"/>
    <property type="project" value="InterPro"/>
</dbReference>
<dbReference type="Proteomes" id="UP000016927">
    <property type="component" value="Unassembled WGS sequence"/>
</dbReference>
<dbReference type="STRING" id="578461.R0MCY5"/>
<evidence type="ECO:0000256" key="5">
    <source>
        <dbReference type="ARBA" id="ARBA00022840"/>
    </source>
</evidence>
<dbReference type="InterPro" id="IPR014729">
    <property type="entry name" value="Rossmann-like_a/b/a_fold"/>
</dbReference>
<dbReference type="Pfam" id="PF00579">
    <property type="entry name" value="tRNA-synt_1b"/>
    <property type="match status" value="1"/>
</dbReference>
<keyword evidence="4 10" id="KW-0547">Nucleotide-binding</keyword>
<dbReference type="Gene3D" id="1.10.240.10">
    <property type="entry name" value="Tyrosyl-Transfer RNA Synthetase"/>
    <property type="match status" value="1"/>
</dbReference>
<dbReference type="PANTHER" id="PTHR10055">
    <property type="entry name" value="TRYPTOPHANYL-TRNA SYNTHETASE"/>
    <property type="match status" value="1"/>
</dbReference>
<evidence type="ECO:0000256" key="2">
    <source>
        <dbReference type="ARBA" id="ARBA00013161"/>
    </source>
</evidence>
<dbReference type="GO" id="GO:0005524">
    <property type="term" value="F:ATP binding"/>
    <property type="evidence" value="ECO:0007669"/>
    <property type="project" value="UniProtKB-KW"/>
</dbReference>
<dbReference type="EMBL" id="KB909603">
    <property type="protein sequence ID" value="EOB11880.1"/>
    <property type="molecule type" value="Genomic_DNA"/>
</dbReference>
<evidence type="ECO:0000256" key="4">
    <source>
        <dbReference type="ARBA" id="ARBA00022741"/>
    </source>
</evidence>
<organism evidence="11 12">
    <name type="scientific">Nosema bombycis (strain CQ1 / CVCC 102059)</name>
    <name type="common">Microsporidian parasite</name>
    <name type="synonym">Pebrine of silkworm</name>
    <dbReference type="NCBI Taxonomy" id="578461"/>
    <lineage>
        <taxon>Eukaryota</taxon>
        <taxon>Fungi</taxon>
        <taxon>Fungi incertae sedis</taxon>
        <taxon>Microsporidia</taxon>
        <taxon>Nosematidae</taxon>
        <taxon>Nosema</taxon>
    </lineage>
</organism>
<gene>
    <name evidence="11" type="primary">SYW</name>
    <name evidence="11" type="ORF">NBO_696g0002</name>
</gene>
<keyword evidence="7 10" id="KW-0030">Aminoacyl-tRNA synthetase</keyword>
<dbReference type="InterPro" id="IPR002305">
    <property type="entry name" value="aa-tRNA-synth_Ic"/>
</dbReference>
<proteinExistence type="inferred from homology"/>
<protein>
    <recommendedName>
        <fullName evidence="2">tryptophan--tRNA ligase</fullName>
        <ecNumber evidence="2">6.1.1.2</ecNumber>
    </recommendedName>
    <alternativeName>
        <fullName evidence="8">Tryptophanyl-tRNA synthetase</fullName>
    </alternativeName>
</protein>
<evidence type="ECO:0000313" key="12">
    <source>
        <dbReference type="Proteomes" id="UP000016927"/>
    </source>
</evidence>
<dbReference type="PANTHER" id="PTHR10055:SF1">
    <property type="entry name" value="TRYPTOPHAN--TRNA LIGASE, CYTOPLASMIC"/>
    <property type="match status" value="1"/>
</dbReference>
<keyword evidence="5 10" id="KW-0067">ATP-binding</keyword>
<dbReference type="AlphaFoldDB" id="R0MCY5"/>
<dbReference type="Gene3D" id="3.40.50.620">
    <property type="entry name" value="HUPs"/>
    <property type="match status" value="1"/>
</dbReference>
<keyword evidence="12" id="KW-1185">Reference proteome</keyword>
<evidence type="ECO:0000256" key="1">
    <source>
        <dbReference type="ARBA" id="ARBA00005594"/>
    </source>
</evidence>
<comment type="catalytic activity">
    <reaction evidence="9">
        <text>tRNA(Trp) + L-tryptophan + ATP = L-tryptophyl-tRNA(Trp) + AMP + diphosphate + H(+)</text>
        <dbReference type="Rhea" id="RHEA:24080"/>
        <dbReference type="Rhea" id="RHEA-COMP:9671"/>
        <dbReference type="Rhea" id="RHEA-COMP:9705"/>
        <dbReference type="ChEBI" id="CHEBI:15378"/>
        <dbReference type="ChEBI" id="CHEBI:30616"/>
        <dbReference type="ChEBI" id="CHEBI:33019"/>
        <dbReference type="ChEBI" id="CHEBI:57912"/>
        <dbReference type="ChEBI" id="CHEBI:78442"/>
        <dbReference type="ChEBI" id="CHEBI:78535"/>
        <dbReference type="ChEBI" id="CHEBI:456215"/>
        <dbReference type="EC" id="6.1.1.2"/>
    </reaction>
</comment>
<evidence type="ECO:0000256" key="7">
    <source>
        <dbReference type="ARBA" id="ARBA00023146"/>
    </source>
</evidence>
<keyword evidence="6 10" id="KW-0648">Protein biosynthesis</keyword>
<keyword evidence="3 10" id="KW-0436">Ligase</keyword>
<evidence type="ECO:0000256" key="3">
    <source>
        <dbReference type="ARBA" id="ARBA00022598"/>
    </source>
</evidence>
<dbReference type="GO" id="GO:0004830">
    <property type="term" value="F:tryptophan-tRNA ligase activity"/>
    <property type="evidence" value="ECO:0007669"/>
    <property type="project" value="UniProtKB-EC"/>
</dbReference>
<evidence type="ECO:0000256" key="6">
    <source>
        <dbReference type="ARBA" id="ARBA00022917"/>
    </source>
</evidence>
<dbReference type="GO" id="GO:0005737">
    <property type="term" value="C:cytoplasm"/>
    <property type="evidence" value="ECO:0007669"/>
    <property type="project" value="TreeGrafter"/>
</dbReference>
<dbReference type="PRINTS" id="PR01039">
    <property type="entry name" value="TRNASYNTHTRP"/>
</dbReference>
<name>R0MCY5_NOSB1</name>
<dbReference type="EC" id="6.1.1.2" evidence="2"/>
<dbReference type="OMA" id="CIEVITE"/>
<evidence type="ECO:0000313" key="11">
    <source>
        <dbReference type="EMBL" id="EOB11880.1"/>
    </source>
</evidence>